<evidence type="ECO:0000256" key="1">
    <source>
        <dbReference type="ARBA" id="ARBA00004141"/>
    </source>
</evidence>
<dbReference type="InterPro" id="IPR008972">
    <property type="entry name" value="Cupredoxin"/>
</dbReference>
<keyword evidence="11" id="KW-0186">Copper</keyword>
<dbReference type="PROSITE" id="PS51007">
    <property type="entry name" value="CYTC"/>
    <property type="match status" value="1"/>
</dbReference>
<sequence>MTGLARKALTLGSASLASGCGGIQSALQPTGREAADVELLFMVVTWLSVAITLLVLAAIAVALWGSDGWRSRLGREWPIIGGGIVLPVLVLSGLLAYGLIIMNIGASRASRAEGPGITVIGKQWWWKVVYTTEDGQRVVSANELRIPIDRPVALRLETEDVIHSFWVPQLAGKLDMIPGRTNTLTIEADEPGISRGQCAEYCGGAHALMSFYVVAMPPDAYEDWLAAEAAPAQEPGGAEAREGKTLFMENGCGGCHAIRGTQAKGTIGPDLTHVGGRHSLGAATLANDAEAFANWIRNNQRIKPDNLMPGYRNLERDELSAIAIYLEGLD</sequence>
<protein>
    <recommendedName>
        <fullName evidence="14">Cytochrome aa3 subunit 2</fullName>
    </recommendedName>
</protein>
<dbReference type="SUPFAM" id="SSF46626">
    <property type="entry name" value="Cytochrome c"/>
    <property type="match status" value="1"/>
</dbReference>
<evidence type="ECO:0000313" key="21">
    <source>
        <dbReference type="Proteomes" id="UP001300261"/>
    </source>
</evidence>
<dbReference type="PROSITE" id="PS00078">
    <property type="entry name" value="COX2"/>
    <property type="match status" value="1"/>
</dbReference>
<dbReference type="Pfam" id="PF00034">
    <property type="entry name" value="Cytochrom_C"/>
    <property type="match status" value="1"/>
</dbReference>
<keyword evidence="21" id="KW-1185">Reference proteome</keyword>
<keyword evidence="9 17" id="KW-1133">Transmembrane helix</keyword>
<dbReference type="InterPro" id="IPR014222">
    <property type="entry name" value="Cyt_c_oxidase_su2"/>
</dbReference>
<dbReference type="InterPro" id="IPR034236">
    <property type="entry name" value="CuRO_CcO_Caa3_II"/>
</dbReference>
<dbReference type="Pfam" id="PF00116">
    <property type="entry name" value="COX2"/>
    <property type="match status" value="1"/>
</dbReference>
<feature type="domain" description="Cytochrome c" evidence="19">
    <location>
        <begin position="238"/>
        <end position="330"/>
    </location>
</feature>
<dbReference type="InterPro" id="IPR009056">
    <property type="entry name" value="Cyt_c-like_dom"/>
</dbReference>
<feature type="transmembrane region" description="Helical" evidence="17">
    <location>
        <begin position="44"/>
        <end position="65"/>
    </location>
</feature>
<evidence type="ECO:0000256" key="10">
    <source>
        <dbReference type="ARBA" id="ARBA00023004"/>
    </source>
</evidence>
<dbReference type="PROSITE" id="PS51257">
    <property type="entry name" value="PROKAR_LIPOPROTEIN"/>
    <property type="match status" value="1"/>
</dbReference>
<keyword evidence="7 16" id="KW-0479">Metal-binding</keyword>
<keyword evidence="12 17" id="KW-0472">Membrane</keyword>
<dbReference type="InterPro" id="IPR001505">
    <property type="entry name" value="Copper_CuA"/>
</dbReference>
<dbReference type="SUPFAM" id="SSF49503">
    <property type="entry name" value="Cupredoxins"/>
    <property type="match status" value="1"/>
</dbReference>
<dbReference type="InterPro" id="IPR002429">
    <property type="entry name" value="CcO_II-like_C"/>
</dbReference>
<comment type="similarity">
    <text evidence="2">Belongs to the cytochrome c oxidase subunit 2 family.</text>
</comment>
<dbReference type="EMBL" id="JAPEVI010000002">
    <property type="protein sequence ID" value="MCX2721552.1"/>
    <property type="molecule type" value="Genomic_DNA"/>
</dbReference>
<keyword evidence="8" id="KW-0249">Electron transport</keyword>
<comment type="caution">
    <text evidence="20">The sequence shown here is derived from an EMBL/GenBank/DDBJ whole genome shotgun (WGS) entry which is preliminary data.</text>
</comment>
<evidence type="ECO:0000256" key="3">
    <source>
        <dbReference type="ARBA" id="ARBA00022448"/>
    </source>
</evidence>
<evidence type="ECO:0000256" key="12">
    <source>
        <dbReference type="ARBA" id="ARBA00023136"/>
    </source>
</evidence>
<evidence type="ECO:0000256" key="14">
    <source>
        <dbReference type="ARBA" id="ARBA00031399"/>
    </source>
</evidence>
<organism evidence="20 21">
    <name type="scientific">Roseibium salinum</name>
    <dbReference type="NCBI Taxonomy" id="1604349"/>
    <lineage>
        <taxon>Bacteria</taxon>
        <taxon>Pseudomonadati</taxon>
        <taxon>Pseudomonadota</taxon>
        <taxon>Alphaproteobacteria</taxon>
        <taxon>Hyphomicrobiales</taxon>
        <taxon>Stappiaceae</taxon>
        <taxon>Roseibium</taxon>
    </lineage>
</organism>
<keyword evidence="10 16" id="KW-0408">Iron</keyword>
<keyword evidence="3" id="KW-0813">Transport</keyword>
<evidence type="ECO:0000256" key="11">
    <source>
        <dbReference type="ARBA" id="ARBA00023008"/>
    </source>
</evidence>
<evidence type="ECO:0000256" key="13">
    <source>
        <dbReference type="ARBA" id="ARBA00024688"/>
    </source>
</evidence>
<comment type="catalytic activity">
    <reaction evidence="15">
        <text>4 Fe(II)-[cytochrome c] + O2 + 8 H(+)(in) = 4 Fe(III)-[cytochrome c] + 2 H2O + 4 H(+)(out)</text>
        <dbReference type="Rhea" id="RHEA:11436"/>
        <dbReference type="Rhea" id="RHEA-COMP:10350"/>
        <dbReference type="Rhea" id="RHEA-COMP:14399"/>
        <dbReference type="ChEBI" id="CHEBI:15377"/>
        <dbReference type="ChEBI" id="CHEBI:15378"/>
        <dbReference type="ChEBI" id="CHEBI:15379"/>
        <dbReference type="ChEBI" id="CHEBI:29033"/>
        <dbReference type="ChEBI" id="CHEBI:29034"/>
        <dbReference type="EC" id="7.1.1.9"/>
    </reaction>
</comment>
<evidence type="ECO:0000256" key="15">
    <source>
        <dbReference type="ARBA" id="ARBA00047816"/>
    </source>
</evidence>
<evidence type="ECO:0000256" key="17">
    <source>
        <dbReference type="SAM" id="Phobius"/>
    </source>
</evidence>
<evidence type="ECO:0000259" key="19">
    <source>
        <dbReference type="PROSITE" id="PS51007"/>
    </source>
</evidence>
<keyword evidence="5" id="KW-0679">Respiratory chain</keyword>
<evidence type="ECO:0000256" key="2">
    <source>
        <dbReference type="ARBA" id="ARBA00007866"/>
    </source>
</evidence>
<evidence type="ECO:0000256" key="9">
    <source>
        <dbReference type="ARBA" id="ARBA00022989"/>
    </source>
</evidence>
<reference evidence="20 21" key="1">
    <citation type="journal article" date="2016" name="Int. J. Syst. Evol. Microbiol.">
        <title>Labrenzia salina sp. nov., isolated from the rhizosphere of the halophyte Arthrocnemum macrostachyum.</title>
        <authorList>
            <person name="Camacho M."/>
            <person name="Redondo-Gomez S."/>
            <person name="Rodriguez-Llorente I."/>
            <person name="Rohde M."/>
            <person name="Sproer C."/>
            <person name="Schumann P."/>
            <person name="Klenk H.P."/>
            <person name="Montero-Calasanz M.D.C."/>
        </authorList>
    </citation>
    <scope>NUCLEOTIDE SEQUENCE [LARGE SCALE GENOMIC DNA]</scope>
    <source>
        <strain evidence="20 21">DSM 29163</strain>
    </source>
</reference>
<dbReference type="PANTHER" id="PTHR22888">
    <property type="entry name" value="CYTOCHROME C OXIDASE, SUBUNIT II"/>
    <property type="match status" value="1"/>
</dbReference>
<evidence type="ECO:0000259" key="18">
    <source>
        <dbReference type="PROSITE" id="PS50857"/>
    </source>
</evidence>
<keyword evidence="6 17" id="KW-0812">Transmembrane</keyword>
<evidence type="ECO:0000313" key="20">
    <source>
        <dbReference type="EMBL" id="MCX2721552.1"/>
    </source>
</evidence>
<feature type="domain" description="Cytochrome oxidase subunit II copper A binding" evidence="18">
    <location>
        <begin position="112"/>
        <end position="227"/>
    </location>
</feature>
<evidence type="ECO:0000256" key="4">
    <source>
        <dbReference type="ARBA" id="ARBA00022617"/>
    </source>
</evidence>
<evidence type="ECO:0000256" key="6">
    <source>
        <dbReference type="ARBA" id="ARBA00022692"/>
    </source>
</evidence>
<proteinExistence type="inferred from homology"/>
<comment type="function">
    <text evidence="13">Subunits I and II form the functional core of the enzyme complex. Electrons originating in cytochrome c are transferred via heme a and Cu(A) to the binuclear center formed by heme a3 and Cu(B).</text>
</comment>
<dbReference type="PANTHER" id="PTHR22888:SF9">
    <property type="entry name" value="CYTOCHROME C OXIDASE SUBUNIT 2"/>
    <property type="match status" value="1"/>
</dbReference>
<dbReference type="PROSITE" id="PS50857">
    <property type="entry name" value="COX2_CUA"/>
    <property type="match status" value="1"/>
</dbReference>
<accession>A0ABT3QXC2</accession>
<dbReference type="InterPro" id="IPR036909">
    <property type="entry name" value="Cyt_c-like_dom_sf"/>
</dbReference>
<dbReference type="RefSeq" id="WP_265961247.1">
    <property type="nucleotide sequence ID" value="NZ_JAPEVI010000002.1"/>
</dbReference>
<dbReference type="CDD" id="cd04213">
    <property type="entry name" value="CuRO_CcO_Caa3_II"/>
    <property type="match status" value="1"/>
</dbReference>
<evidence type="ECO:0000256" key="16">
    <source>
        <dbReference type="PROSITE-ProRule" id="PRU00433"/>
    </source>
</evidence>
<feature type="transmembrane region" description="Helical" evidence="17">
    <location>
        <begin position="77"/>
        <end position="100"/>
    </location>
</feature>
<evidence type="ECO:0000256" key="8">
    <source>
        <dbReference type="ARBA" id="ARBA00022982"/>
    </source>
</evidence>
<name>A0ABT3QXC2_9HYPH</name>
<comment type="subcellular location">
    <subcellularLocation>
        <location evidence="1">Membrane</location>
        <topology evidence="1">Multi-pass membrane protein</topology>
    </subcellularLocation>
</comment>
<evidence type="ECO:0000256" key="7">
    <source>
        <dbReference type="ARBA" id="ARBA00022723"/>
    </source>
</evidence>
<dbReference type="NCBIfam" id="TIGR02866">
    <property type="entry name" value="CoxB"/>
    <property type="match status" value="1"/>
</dbReference>
<dbReference type="InterPro" id="IPR045187">
    <property type="entry name" value="CcO_II"/>
</dbReference>
<gene>
    <name evidence="20" type="primary">coxB</name>
    <name evidence="20" type="ORF">ON753_03900</name>
</gene>
<dbReference type="Gene3D" id="2.60.40.420">
    <property type="entry name" value="Cupredoxins - blue copper proteins"/>
    <property type="match status" value="1"/>
</dbReference>
<evidence type="ECO:0000256" key="5">
    <source>
        <dbReference type="ARBA" id="ARBA00022660"/>
    </source>
</evidence>
<dbReference type="Proteomes" id="UP001300261">
    <property type="component" value="Unassembled WGS sequence"/>
</dbReference>
<keyword evidence="4 16" id="KW-0349">Heme</keyword>